<proteinExistence type="predicted"/>
<keyword evidence="1" id="KW-0812">Transmembrane</keyword>
<dbReference type="RefSeq" id="WP_197941226.1">
    <property type="nucleotide sequence ID" value="NZ_JAECSB010000054.1"/>
</dbReference>
<organism evidence="2 3">
    <name type="scientific">Rhodococcus erythropolis</name>
    <name type="common">Arthrobacter picolinophilus</name>
    <dbReference type="NCBI Taxonomy" id="1833"/>
    <lineage>
        <taxon>Bacteria</taxon>
        <taxon>Bacillati</taxon>
        <taxon>Actinomycetota</taxon>
        <taxon>Actinomycetes</taxon>
        <taxon>Mycobacteriales</taxon>
        <taxon>Nocardiaceae</taxon>
        <taxon>Rhodococcus</taxon>
        <taxon>Rhodococcus erythropolis group</taxon>
    </lineage>
</organism>
<gene>
    <name evidence="2" type="ORF">I3517_15745</name>
</gene>
<feature type="transmembrane region" description="Helical" evidence="1">
    <location>
        <begin position="49"/>
        <end position="67"/>
    </location>
</feature>
<sequence>MSVVKPRMLIVPAVIALSGCFVCCAALAWAWWMGWPSASIPEGDGRKEAAWAASFAALALVGLILAARTKVTVTVHFTAEGIVAEERRAALCWDRRSMLRARWNEIEAILPDTIVTKHSIFTSRLPVVDFQVGDGAQVQGRAWAYSKQDAELSTCVAQTGGGAERVPRFASSVAREPGVSPAPR</sequence>
<dbReference type="Proteomes" id="UP000627573">
    <property type="component" value="Unassembled WGS sequence"/>
</dbReference>
<evidence type="ECO:0008006" key="4">
    <source>
        <dbReference type="Google" id="ProtNLM"/>
    </source>
</evidence>
<evidence type="ECO:0000256" key="1">
    <source>
        <dbReference type="SAM" id="Phobius"/>
    </source>
</evidence>
<dbReference type="AlphaFoldDB" id="A0A8I0ZVM6"/>
<accession>A0A8I0ZVM6</accession>
<dbReference type="PROSITE" id="PS51257">
    <property type="entry name" value="PROKAR_LIPOPROTEIN"/>
    <property type="match status" value="1"/>
</dbReference>
<comment type="caution">
    <text evidence="2">The sequence shown here is derived from an EMBL/GenBank/DDBJ whole genome shotgun (WGS) entry which is preliminary data.</text>
</comment>
<protein>
    <recommendedName>
        <fullName evidence="4">Lipoprotein</fullName>
    </recommendedName>
</protein>
<keyword evidence="1" id="KW-0472">Membrane</keyword>
<evidence type="ECO:0000313" key="3">
    <source>
        <dbReference type="Proteomes" id="UP000627573"/>
    </source>
</evidence>
<evidence type="ECO:0000313" key="2">
    <source>
        <dbReference type="EMBL" id="MBH5144068.1"/>
    </source>
</evidence>
<reference evidence="2 3" key="1">
    <citation type="submission" date="2020-12" db="EMBL/GenBank/DDBJ databases">
        <title>Draft genome sequence of furan degrading bacterial strain FUR100.</title>
        <authorList>
            <person name="Woiski C."/>
        </authorList>
    </citation>
    <scope>NUCLEOTIDE SEQUENCE [LARGE SCALE GENOMIC DNA]</scope>
    <source>
        <strain evidence="2 3">FUR100</strain>
    </source>
</reference>
<name>A0A8I0ZVM6_RHOER</name>
<keyword evidence="3" id="KW-1185">Reference proteome</keyword>
<dbReference type="EMBL" id="JAECSB010000054">
    <property type="protein sequence ID" value="MBH5144068.1"/>
    <property type="molecule type" value="Genomic_DNA"/>
</dbReference>
<keyword evidence="1" id="KW-1133">Transmembrane helix</keyword>
<feature type="transmembrane region" description="Helical" evidence="1">
    <location>
        <begin position="9"/>
        <end position="29"/>
    </location>
</feature>